<organism evidence="1 2">
    <name type="scientific">Bacillus phage Moonbeam</name>
    <dbReference type="NCBI Taxonomy" id="1540091"/>
    <lineage>
        <taxon>Viruses</taxon>
        <taxon>Duplodnaviria</taxon>
        <taxon>Heunggongvirae</taxon>
        <taxon>Uroviricota</taxon>
        <taxon>Caudoviricetes</taxon>
        <taxon>Herelleviridae</taxon>
        <taxon>Bastillevirinae</taxon>
        <taxon>Moonbeamvirus</taxon>
        <taxon>Moonbeamvirus moonbeam</taxon>
    </lineage>
</organism>
<dbReference type="EMBL" id="KM236246">
    <property type="protein sequence ID" value="AIW03613.1"/>
    <property type="molecule type" value="Genomic_DNA"/>
</dbReference>
<name>A0A0A0RVC1_9CAUD</name>
<accession>A0A0A0RVC1</accession>
<protein>
    <submittedName>
        <fullName evidence="1">Uncharacterized protein</fullName>
    </submittedName>
</protein>
<dbReference type="OrthoDB" id="33645at10239"/>
<sequence>MTEENKYTIELKSKTVEEHIMKEKHLRKMLHKDCNYLVLSKIMYKRMIVEAQRAILGEIDVTAPAFDYTKYIEEPNEYMGMKVIVLDDEDETIRIG</sequence>
<proteinExistence type="predicted"/>
<dbReference type="Proteomes" id="UP000030207">
    <property type="component" value="Segment"/>
</dbReference>
<gene>
    <name evidence="1" type="ORF">CPT_Moonbeam215</name>
</gene>
<keyword evidence="2" id="KW-1185">Reference proteome</keyword>
<evidence type="ECO:0000313" key="2">
    <source>
        <dbReference type="Proteomes" id="UP000030207"/>
    </source>
</evidence>
<dbReference type="GeneID" id="24608190"/>
<evidence type="ECO:0000313" key="1">
    <source>
        <dbReference type="EMBL" id="AIW03613.1"/>
    </source>
</evidence>
<dbReference type="KEGG" id="vg:24608190"/>
<reference evidence="1 2" key="1">
    <citation type="submission" date="2014-07" db="EMBL/GenBank/DDBJ databases">
        <title>Complete Genome of Bacillus megaterium Myophage Moonbeam.</title>
        <authorList>
            <person name="Cadungog J.N."/>
            <person name="Khatemi B.E."/>
            <person name="Hernandez A.C."/>
            <person name="Everett G.F.K."/>
        </authorList>
    </citation>
    <scope>NUCLEOTIDE SEQUENCE [LARGE SCALE GENOMIC DNA]</scope>
</reference>
<dbReference type="RefSeq" id="YP_009151778.1">
    <property type="nucleotide sequence ID" value="NC_027374.1"/>
</dbReference>